<dbReference type="InterPro" id="IPR013785">
    <property type="entry name" value="Aldolase_TIM"/>
</dbReference>
<gene>
    <name evidence="2" type="ORF">LCGC14_2139440</name>
</gene>
<evidence type="ECO:0000313" key="2">
    <source>
        <dbReference type="EMBL" id="KKL66989.1"/>
    </source>
</evidence>
<proteinExistence type="predicted"/>
<feature type="non-terminal residue" evidence="2">
    <location>
        <position position="1"/>
    </location>
</feature>
<dbReference type="EMBL" id="LAZR01027025">
    <property type="protein sequence ID" value="KKL66989.1"/>
    <property type="molecule type" value="Genomic_DNA"/>
</dbReference>
<dbReference type="Pfam" id="PF13186">
    <property type="entry name" value="SPASM"/>
    <property type="match status" value="1"/>
</dbReference>
<dbReference type="InterPro" id="IPR023885">
    <property type="entry name" value="4Fe4S-binding_SPASM_dom"/>
</dbReference>
<evidence type="ECO:0000259" key="1">
    <source>
        <dbReference type="Pfam" id="PF13186"/>
    </source>
</evidence>
<sequence>GLNYDSVLENCLRFIDLRNERGEKPVIQIRMILQEKNYHERDIWKEYWLSQVSKQDVVSSRYMHSWGNGLKSYESHEDDSQYDGKPCISPWSTVVIHADGKVPLCGMDFNSKLQMGDLETSTIKEIWNNEQFRRVREIHAVGDRNDIDLCIGCNVWGLKVKTNH</sequence>
<dbReference type="Gene3D" id="3.20.20.70">
    <property type="entry name" value="Aldolase class I"/>
    <property type="match status" value="1"/>
</dbReference>
<name>A0A0F9DZ28_9ZZZZ</name>
<dbReference type="SUPFAM" id="SSF102114">
    <property type="entry name" value="Radical SAM enzymes"/>
    <property type="match status" value="1"/>
</dbReference>
<dbReference type="CDD" id="cd21109">
    <property type="entry name" value="SPASM"/>
    <property type="match status" value="1"/>
</dbReference>
<protein>
    <recommendedName>
        <fullName evidence="1">4Fe4S-binding SPASM domain-containing protein</fullName>
    </recommendedName>
</protein>
<organism evidence="2">
    <name type="scientific">marine sediment metagenome</name>
    <dbReference type="NCBI Taxonomy" id="412755"/>
    <lineage>
        <taxon>unclassified sequences</taxon>
        <taxon>metagenomes</taxon>
        <taxon>ecological metagenomes</taxon>
    </lineage>
</organism>
<reference evidence="2" key="1">
    <citation type="journal article" date="2015" name="Nature">
        <title>Complex archaea that bridge the gap between prokaryotes and eukaryotes.</title>
        <authorList>
            <person name="Spang A."/>
            <person name="Saw J.H."/>
            <person name="Jorgensen S.L."/>
            <person name="Zaremba-Niedzwiedzka K."/>
            <person name="Martijn J."/>
            <person name="Lind A.E."/>
            <person name="van Eijk R."/>
            <person name="Schleper C."/>
            <person name="Guy L."/>
            <person name="Ettema T.J."/>
        </authorList>
    </citation>
    <scope>NUCLEOTIDE SEQUENCE</scope>
</reference>
<dbReference type="InterPro" id="IPR058240">
    <property type="entry name" value="rSAM_sf"/>
</dbReference>
<comment type="caution">
    <text evidence="2">The sequence shown here is derived from an EMBL/GenBank/DDBJ whole genome shotgun (WGS) entry which is preliminary data.</text>
</comment>
<feature type="domain" description="4Fe4S-binding SPASM" evidence="1">
    <location>
        <begin position="87"/>
        <end position="154"/>
    </location>
</feature>
<accession>A0A0F9DZ28</accession>
<dbReference type="AlphaFoldDB" id="A0A0F9DZ28"/>